<gene>
    <name evidence="9" type="ORF">BT96DRAFT_987209</name>
</gene>
<dbReference type="InterPro" id="IPR002401">
    <property type="entry name" value="Cyt_P450_E_grp-I"/>
</dbReference>
<dbReference type="InterPro" id="IPR001128">
    <property type="entry name" value="Cyt_P450"/>
</dbReference>
<keyword evidence="8" id="KW-0503">Monooxygenase</keyword>
<keyword evidence="7" id="KW-0408">Iron</keyword>
<evidence type="ECO:0000256" key="6">
    <source>
        <dbReference type="ARBA" id="ARBA00023002"/>
    </source>
</evidence>
<dbReference type="Pfam" id="PF00067">
    <property type="entry name" value="p450"/>
    <property type="match status" value="1"/>
</dbReference>
<evidence type="ECO:0000256" key="1">
    <source>
        <dbReference type="ARBA" id="ARBA00001971"/>
    </source>
</evidence>
<name>A0A6A4I9H9_9AGAR</name>
<organism evidence="9 10">
    <name type="scientific">Gymnopus androsaceus JB14</name>
    <dbReference type="NCBI Taxonomy" id="1447944"/>
    <lineage>
        <taxon>Eukaryota</taxon>
        <taxon>Fungi</taxon>
        <taxon>Dikarya</taxon>
        <taxon>Basidiomycota</taxon>
        <taxon>Agaricomycotina</taxon>
        <taxon>Agaricomycetes</taxon>
        <taxon>Agaricomycetidae</taxon>
        <taxon>Agaricales</taxon>
        <taxon>Marasmiineae</taxon>
        <taxon>Omphalotaceae</taxon>
        <taxon>Gymnopus</taxon>
    </lineage>
</organism>
<dbReference type="EMBL" id="ML769400">
    <property type="protein sequence ID" value="KAE9406650.1"/>
    <property type="molecule type" value="Genomic_DNA"/>
</dbReference>
<proteinExistence type="inferred from homology"/>
<keyword evidence="10" id="KW-1185">Reference proteome</keyword>
<keyword evidence="5" id="KW-0479">Metal-binding</keyword>
<dbReference type="PRINTS" id="PR00463">
    <property type="entry name" value="EP450I"/>
</dbReference>
<dbReference type="GO" id="GO:0020037">
    <property type="term" value="F:heme binding"/>
    <property type="evidence" value="ECO:0007669"/>
    <property type="project" value="InterPro"/>
</dbReference>
<dbReference type="GO" id="GO:0016705">
    <property type="term" value="F:oxidoreductase activity, acting on paired donors, with incorporation or reduction of molecular oxygen"/>
    <property type="evidence" value="ECO:0007669"/>
    <property type="project" value="InterPro"/>
</dbReference>
<accession>A0A6A4I9H9</accession>
<comment type="pathway">
    <text evidence="2">Secondary metabolite biosynthesis.</text>
</comment>
<evidence type="ECO:0000256" key="7">
    <source>
        <dbReference type="ARBA" id="ARBA00023004"/>
    </source>
</evidence>
<evidence type="ECO:0000256" key="4">
    <source>
        <dbReference type="ARBA" id="ARBA00022617"/>
    </source>
</evidence>
<dbReference type="PANTHER" id="PTHR46300">
    <property type="entry name" value="P450, PUTATIVE (EUROFUNG)-RELATED-RELATED"/>
    <property type="match status" value="1"/>
</dbReference>
<keyword evidence="4" id="KW-0349">Heme</keyword>
<evidence type="ECO:0000256" key="3">
    <source>
        <dbReference type="ARBA" id="ARBA00010617"/>
    </source>
</evidence>
<protein>
    <submittedName>
        <fullName evidence="9">Cytochrome P450</fullName>
    </submittedName>
</protein>
<evidence type="ECO:0000313" key="9">
    <source>
        <dbReference type="EMBL" id="KAE9406650.1"/>
    </source>
</evidence>
<comment type="cofactor">
    <cofactor evidence="1">
        <name>heme</name>
        <dbReference type="ChEBI" id="CHEBI:30413"/>
    </cofactor>
</comment>
<dbReference type="Gene3D" id="1.10.630.10">
    <property type="entry name" value="Cytochrome P450"/>
    <property type="match status" value="1"/>
</dbReference>
<evidence type="ECO:0000313" key="10">
    <source>
        <dbReference type="Proteomes" id="UP000799118"/>
    </source>
</evidence>
<comment type="similarity">
    <text evidence="3">Belongs to the cytochrome P450 family.</text>
</comment>
<dbReference type="InterPro" id="IPR050364">
    <property type="entry name" value="Cytochrome_P450_fung"/>
</dbReference>
<evidence type="ECO:0000256" key="5">
    <source>
        <dbReference type="ARBA" id="ARBA00022723"/>
    </source>
</evidence>
<evidence type="ECO:0000256" key="2">
    <source>
        <dbReference type="ARBA" id="ARBA00005179"/>
    </source>
</evidence>
<dbReference type="InterPro" id="IPR036396">
    <property type="entry name" value="Cyt_P450_sf"/>
</dbReference>
<dbReference type="GO" id="GO:0005506">
    <property type="term" value="F:iron ion binding"/>
    <property type="evidence" value="ECO:0007669"/>
    <property type="project" value="InterPro"/>
</dbReference>
<dbReference type="SUPFAM" id="SSF48264">
    <property type="entry name" value="Cytochrome P450"/>
    <property type="match status" value="1"/>
</dbReference>
<feature type="non-terminal residue" evidence="9">
    <location>
        <position position="361"/>
    </location>
</feature>
<dbReference type="Proteomes" id="UP000799118">
    <property type="component" value="Unassembled WGS sequence"/>
</dbReference>
<reference evidence="9" key="1">
    <citation type="journal article" date="2019" name="Environ. Microbiol.">
        <title>Fungal ecological strategies reflected in gene transcription - a case study of two litter decomposers.</title>
        <authorList>
            <person name="Barbi F."/>
            <person name="Kohler A."/>
            <person name="Barry K."/>
            <person name="Baskaran P."/>
            <person name="Daum C."/>
            <person name="Fauchery L."/>
            <person name="Ihrmark K."/>
            <person name="Kuo A."/>
            <person name="LaButti K."/>
            <person name="Lipzen A."/>
            <person name="Morin E."/>
            <person name="Grigoriev I.V."/>
            <person name="Henrissat B."/>
            <person name="Lindahl B."/>
            <person name="Martin F."/>
        </authorList>
    </citation>
    <scope>NUCLEOTIDE SEQUENCE</scope>
    <source>
        <strain evidence="9">JB14</strain>
    </source>
</reference>
<dbReference type="OrthoDB" id="1055148at2759"/>
<keyword evidence="6" id="KW-0560">Oxidoreductase</keyword>
<dbReference type="GO" id="GO:0004497">
    <property type="term" value="F:monooxygenase activity"/>
    <property type="evidence" value="ECO:0007669"/>
    <property type="project" value="UniProtKB-KW"/>
</dbReference>
<sequence>MAKLLSMLFASFGIAATILALIYFVYRVRRSTLPYPPGPKVASMPIYDNWVEYRNWGREYGELVYLYDQNILVLNNSRVAIDLLEHRSRIYSDRKMTPFMKLCGLELNLASVPCSDNWRRKRKLFQQSFRQSTIDRFYPDQYDKVYEFLRHLINTPDQFMRHTMALSQRLIFSTLWGLDVNPEDPLAQNAVELIRTLARITAPGAFPVMERFPWLRFMPSWLPGCGFKRSANQCLKQMKEADTVPFDMAVNNSKTGKGTSLVAELAAEFEGNVEENEAIKAIGTTSYLAAADTASIYPTASSISSFILAMVLHRDVQAKGQEEIDRVLGSDRLPTFGDRQSLPYVEAIYREVMRLHPPFPL</sequence>
<evidence type="ECO:0000256" key="8">
    <source>
        <dbReference type="ARBA" id="ARBA00023033"/>
    </source>
</evidence>
<dbReference type="AlphaFoldDB" id="A0A6A4I9H9"/>
<dbReference type="PANTHER" id="PTHR46300:SF7">
    <property type="entry name" value="P450, PUTATIVE (EUROFUNG)-RELATED"/>
    <property type="match status" value="1"/>
</dbReference>